<sequence length="439" mass="50139">MKNSDQPSIFKQKLLHWANQFDVCCFLDSNHYKDQYSAYDFIVATGVNAELKSNYGDAFEKLKTFQKENKQWLFGFFSYDLKNEIEDLHSDNLDKLNFPDLYFFIPAYLIAVKDGKIEVLVGDKDVLDEINDIDRAFLPAKNGAVLPASKIGKNDKRKAKSGLDIKPRLTKDQYLDKVEHLKKHIIRGDIYEINFCQEFFAENAFINPIETFEALNMLSPTPFGGYFKLNDQYILSATPERFLCKRGNKLISQPIKGTARRNIDPIQDHKIKYALKNDLKEQTENVMIVDLVRHDLTKSALKGSVKVDELFGVYSFPQVHQLISTISCDLNPEIHFIDAIKNTFPMGSMTGAPKIKAMELIEEFEVTKRGIYSGSFGCINPNGDFDFNVVIRSILYNKQNNYLSFQVGGAITYHSDAEKEYEECLLKASAILSVLESEI</sequence>
<evidence type="ECO:0000313" key="4">
    <source>
        <dbReference type="Proteomes" id="UP000295668"/>
    </source>
</evidence>
<evidence type="ECO:0000259" key="2">
    <source>
        <dbReference type="Pfam" id="PF04715"/>
    </source>
</evidence>
<dbReference type="Proteomes" id="UP000295668">
    <property type="component" value="Unassembled WGS sequence"/>
</dbReference>
<dbReference type="PANTHER" id="PTHR11236:SF9">
    <property type="entry name" value="ANTHRANILATE SYNTHASE COMPONENT 1"/>
    <property type="match status" value="1"/>
</dbReference>
<dbReference type="Pfam" id="PF04715">
    <property type="entry name" value="Anth_synt_I_N"/>
    <property type="match status" value="1"/>
</dbReference>
<gene>
    <name evidence="3" type="ORF">EZJ43_08740</name>
</gene>
<dbReference type="Pfam" id="PF00425">
    <property type="entry name" value="Chorismate_bind"/>
    <property type="match status" value="1"/>
</dbReference>
<dbReference type="AlphaFoldDB" id="A0A4R5MLK0"/>
<feature type="domain" description="Chorismate-utilising enzyme C-terminal" evidence="1">
    <location>
        <begin position="171"/>
        <end position="427"/>
    </location>
</feature>
<keyword evidence="4" id="KW-1185">Reference proteome</keyword>
<evidence type="ECO:0000259" key="1">
    <source>
        <dbReference type="Pfam" id="PF00425"/>
    </source>
</evidence>
<dbReference type="InterPro" id="IPR006805">
    <property type="entry name" value="Anth_synth_I_N"/>
</dbReference>
<dbReference type="PANTHER" id="PTHR11236">
    <property type="entry name" value="AMINOBENZOATE/ANTHRANILATE SYNTHASE"/>
    <property type="match status" value="1"/>
</dbReference>
<dbReference type="Gene3D" id="3.60.120.10">
    <property type="entry name" value="Anthranilate synthase"/>
    <property type="match status" value="1"/>
</dbReference>
<dbReference type="RefSeq" id="WP_133262319.1">
    <property type="nucleotide sequence ID" value="NZ_SJCY01000004.1"/>
</dbReference>
<dbReference type="InterPro" id="IPR019999">
    <property type="entry name" value="Anth_synth_I-like"/>
</dbReference>
<dbReference type="InterPro" id="IPR005801">
    <property type="entry name" value="ADC_synthase"/>
</dbReference>
<dbReference type="PRINTS" id="PR00095">
    <property type="entry name" value="ANTSNTHASEI"/>
</dbReference>
<proteinExistence type="predicted"/>
<reference evidence="3 4" key="1">
    <citation type="submission" date="2019-02" db="EMBL/GenBank/DDBJ databases">
        <title>Pedobacter sp. nov., a novel speices isolated from soil of pinguins habitat in Antarcitica.</title>
        <authorList>
            <person name="He R.-H."/>
        </authorList>
    </citation>
    <scope>NUCLEOTIDE SEQUENCE [LARGE SCALE GENOMIC DNA]</scope>
    <source>
        <strain evidence="3 4">E01020</strain>
    </source>
</reference>
<feature type="domain" description="Anthranilate synthase component I N-terminal" evidence="2">
    <location>
        <begin position="73"/>
        <end position="111"/>
    </location>
</feature>
<organism evidence="3 4">
    <name type="scientific">Pedobacter changchengzhani</name>
    <dbReference type="NCBI Taxonomy" id="2529274"/>
    <lineage>
        <taxon>Bacteria</taxon>
        <taxon>Pseudomonadati</taxon>
        <taxon>Bacteroidota</taxon>
        <taxon>Sphingobacteriia</taxon>
        <taxon>Sphingobacteriales</taxon>
        <taxon>Sphingobacteriaceae</taxon>
        <taxon>Pedobacter</taxon>
    </lineage>
</organism>
<dbReference type="EMBL" id="SJCY01000004">
    <property type="protein sequence ID" value="TDG36590.1"/>
    <property type="molecule type" value="Genomic_DNA"/>
</dbReference>
<comment type="caution">
    <text evidence="3">The sequence shown here is derived from an EMBL/GenBank/DDBJ whole genome shotgun (WGS) entry which is preliminary data.</text>
</comment>
<dbReference type="InterPro" id="IPR015890">
    <property type="entry name" value="Chorismate_C"/>
</dbReference>
<protein>
    <submittedName>
        <fullName evidence="3">Anthranilate synthase component I family protein</fullName>
    </submittedName>
</protein>
<accession>A0A4R5MLK0</accession>
<dbReference type="OrthoDB" id="9803598at2"/>
<evidence type="ECO:0000313" key="3">
    <source>
        <dbReference type="EMBL" id="TDG36590.1"/>
    </source>
</evidence>
<name>A0A4R5MLK0_9SPHI</name>
<dbReference type="SUPFAM" id="SSF56322">
    <property type="entry name" value="ADC synthase"/>
    <property type="match status" value="1"/>
</dbReference>
<dbReference type="GO" id="GO:0000162">
    <property type="term" value="P:L-tryptophan biosynthetic process"/>
    <property type="evidence" value="ECO:0007669"/>
    <property type="project" value="TreeGrafter"/>
</dbReference>